<dbReference type="Proteomes" id="UP000789860">
    <property type="component" value="Unassembled WGS sequence"/>
</dbReference>
<accession>A0ACA9NTE3</accession>
<sequence>METKLWGGRFTGPTDPLMDAFNASIHFDKRLFEADILGSQAYAKALTKRNIITSNECEQLIDGLNK</sequence>
<protein>
    <submittedName>
        <fullName evidence="1">5012_t:CDS:1</fullName>
    </submittedName>
</protein>
<organism evidence="1 2">
    <name type="scientific">Scutellospora calospora</name>
    <dbReference type="NCBI Taxonomy" id="85575"/>
    <lineage>
        <taxon>Eukaryota</taxon>
        <taxon>Fungi</taxon>
        <taxon>Fungi incertae sedis</taxon>
        <taxon>Mucoromycota</taxon>
        <taxon>Glomeromycotina</taxon>
        <taxon>Glomeromycetes</taxon>
        <taxon>Diversisporales</taxon>
        <taxon>Gigasporaceae</taxon>
        <taxon>Scutellospora</taxon>
    </lineage>
</organism>
<keyword evidence="2" id="KW-1185">Reference proteome</keyword>
<name>A0ACA9NTE3_9GLOM</name>
<evidence type="ECO:0000313" key="1">
    <source>
        <dbReference type="EMBL" id="CAG8674352.1"/>
    </source>
</evidence>
<proteinExistence type="predicted"/>
<gene>
    <name evidence="1" type="ORF">SCALOS_LOCUS9493</name>
</gene>
<reference evidence="1" key="1">
    <citation type="submission" date="2021-06" db="EMBL/GenBank/DDBJ databases">
        <authorList>
            <person name="Kallberg Y."/>
            <person name="Tangrot J."/>
            <person name="Rosling A."/>
        </authorList>
    </citation>
    <scope>NUCLEOTIDE SEQUENCE</scope>
    <source>
        <strain evidence="1">AU212A</strain>
    </source>
</reference>
<comment type="caution">
    <text evidence="1">The sequence shown here is derived from an EMBL/GenBank/DDBJ whole genome shotgun (WGS) entry which is preliminary data.</text>
</comment>
<dbReference type="EMBL" id="CAJVPM010029728">
    <property type="protein sequence ID" value="CAG8674352.1"/>
    <property type="molecule type" value="Genomic_DNA"/>
</dbReference>
<feature type="non-terminal residue" evidence="1">
    <location>
        <position position="66"/>
    </location>
</feature>
<evidence type="ECO:0000313" key="2">
    <source>
        <dbReference type="Proteomes" id="UP000789860"/>
    </source>
</evidence>